<evidence type="ECO:0000313" key="3">
    <source>
        <dbReference type="Proteomes" id="UP000238479"/>
    </source>
</evidence>
<keyword evidence="1" id="KW-0472">Membrane</keyword>
<keyword evidence="3" id="KW-1185">Reference proteome</keyword>
<dbReference type="Proteomes" id="UP000238479">
    <property type="component" value="Chromosome 1"/>
</dbReference>
<proteinExistence type="predicted"/>
<feature type="transmembrane region" description="Helical" evidence="1">
    <location>
        <begin position="151"/>
        <end position="171"/>
    </location>
</feature>
<protein>
    <submittedName>
        <fullName evidence="2">Uncharacterized protein</fullName>
    </submittedName>
</protein>
<comment type="caution">
    <text evidence="2">The sequence shown here is derived from an EMBL/GenBank/DDBJ whole genome shotgun (WGS) entry which is preliminary data.</text>
</comment>
<accession>A0A2P6SC77</accession>
<keyword evidence="1" id="KW-0812">Transmembrane</keyword>
<keyword evidence="1" id="KW-1133">Transmembrane helix</keyword>
<evidence type="ECO:0000256" key="1">
    <source>
        <dbReference type="SAM" id="Phobius"/>
    </source>
</evidence>
<sequence>MANQILDRSWLENRAGVDKPCSCGWIDGNESLFGIQPSSRVIPFNGYDRGRRAGLGLVWPQIRGSRVRRIRAIFLFSGIAGIDSNGPLVLPVMPAEILCSKTASSVNILVLVVVCISFGRSEGGVAIGDNFDDDRGSADVGSGESLAVAEVVLLGLALGAFVVSGFSWAWAGSSRVSHFWALAVWAWSDWVHRTITFYF</sequence>
<gene>
    <name evidence="2" type="ORF">RchiOBHm_Chr1g0334151</name>
</gene>
<dbReference type="AlphaFoldDB" id="A0A2P6SC77"/>
<name>A0A2P6SC77_ROSCH</name>
<organism evidence="2 3">
    <name type="scientific">Rosa chinensis</name>
    <name type="common">China rose</name>
    <dbReference type="NCBI Taxonomy" id="74649"/>
    <lineage>
        <taxon>Eukaryota</taxon>
        <taxon>Viridiplantae</taxon>
        <taxon>Streptophyta</taxon>
        <taxon>Embryophyta</taxon>
        <taxon>Tracheophyta</taxon>
        <taxon>Spermatophyta</taxon>
        <taxon>Magnoliopsida</taxon>
        <taxon>eudicotyledons</taxon>
        <taxon>Gunneridae</taxon>
        <taxon>Pentapetalae</taxon>
        <taxon>rosids</taxon>
        <taxon>fabids</taxon>
        <taxon>Rosales</taxon>
        <taxon>Rosaceae</taxon>
        <taxon>Rosoideae</taxon>
        <taxon>Rosoideae incertae sedis</taxon>
        <taxon>Rosa</taxon>
    </lineage>
</organism>
<reference evidence="2 3" key="1">
    <citation type="journal article" date="2018" name="Nat. Genet.">
        <title>The Rosa genome provides new insights in the design of modern roses.</title>
        <authorList>
            <person name="Bendahmane M."/>
        </authorList>
    </citation>
    <scope>NUCLEOTIDE SEQUENCE [LARGE SCALE GENOMIC DNA]</scope>
    <source>
        <strain evidence="3">cv. Old Blush</strain>
    </source>
</reference>
<feature type="transmembrane region" description="Helical" evidence="1">
    <location>
        <begin position="72"/>
        <end position="90"/>
    </location>
</feature>
<dbReference type="Gramene" id="PRQ56291">
    <property type="protein sequence ID" value="PRQ56291"/>
    <property type="gene ID" value="RchiOBHm_Chr1g0334151"/>
</dbReference>
<evidence type="ECO:0000313" key="2">
    <source>
        <dbReference type="EMBL" id="PRQ56291.1"/>
    </source>
</evidence>
<dbReference type="EMBL" id="PDCK01000039">
    <property type="protein sequence ID" value="PRQ56291.1"/>
    <property type="molecule type" value="Genomic_DNA"/>
</dbReference>